<evidence type="ECO:0000313" key="1">
    <source>
        <dbReference type="EMBL" id="MBW86483.1"/>
    </source>
</evidence>
<sequence length="51" mass="5437">MSTTIIGSLHWSGATYNSTEDLVLCQVASGTASHMMCIASLSQSFAYDVFC</sequence>
<dbReference type="AlphaFoldDB" id="A0A2P2IZ24"/>
<organism evidence="1">
    <name type="scientific">Rhizophora mucronata</name>
    <name type="common">Asiatic mangrove</name>
    <dbReference type="NCBI Taxonomy" id="61149"/>
    <lineage>
        <taxon>Eukaryota</taxon>
        <taxon>Viridiplantae</taxon>
        <taxon>Streptophyta</taxon>
        <taxon>Embryophyta</taxon>
        <taxon>Tracheophyta</taxon>
        <taxon>Spermatophyta</taxon>
        <taxon>Magnoliopsida</taxon>
        <taxon>eudicotyledons</taxon>
        <taxon>Gunneridae</taxon>
        <taxon>Pentapetalae</taxon>
        <taxon>rosids</taxon>
        <taxon>fabids</taxon>
        <taxon>Malpighiales</taxon>
        <taxon>Rhizophoraceae</taxon>
        <taxon>Rhizophora</taxon>
    </lineage>
</organism>
<protein>
    <submittedName>
        <fullName evidence="1">Uncharacterized protein</fullName>
    </submittedName>
</protein>
<proteinExistence type="predicted"/>
<name>A0A2P2IZ24_RHIMU</name>
<dbReference type="EMBL" id="GGEC01006000">
    <property type="protein sequence ID" value="MBW86483.1"/>
    <property type="molecule type" value="Transcribed_RNA"/>
</dbReference>
<reference evidence="1" key="1">
    <citation type="submission" date="2018-02" db="EMBL/GenBank/DDBJ databases">
        <title>Rhizophora mucronata_Transcriptome.</title>
        <authorList>
            <person name="Meera S.P."/>
            <person name="Sreeshan A."/>
            <person name="Augustine A."/>
        </authorList>
    </citation>
    <scope>NUCLEOTIDE SEQUENCE</scope>
    <source>
        <tissue evidence="1">Leaf</tissue>
    </source>
</reference>
<accession>A0A2P2IZ24</accession>